<sequence length="75" mass="8952">MHFLHLQAALKDKLHKLLSQEEEHSQKTDVFDNIYSPFVLFGIFTCLGCVLGYVNYFRTERRRLHRFASQRHSNI</sequence>
<reference evidence="2 3" key="1">
    <citation type="journal article" date="1998" name="Science">
        <title>Genome sequence of the nematode C. elegans: a platform for investigating biology.</title>
        <authorList>
            <consortium name="The C. elegans sequencing consortium"/>
            <person name="Sulson J.E."/>
            <person name="Waterston R."/>
        </authorList>
    </citation>
    <scope>NUCLEOTIDE SEQUENCE [LARGE SCALE GENOMIC DNA]</scope>
    <source>
        <strain evidence="2 3">Bristol N2</strain>
    </source>
</reference>
<gene>
    <name evidence="2" type="ORF">CELE_F01G12.18</name>
    <name evidence="2 4" type="ORF">F01G12.18</name>
</gene>
<dbReference type="InParanoid" id="E7EM27"/>
<dbReference type="RefSeq" id="NP_001257275.1">
    <property type="nucleotide sequence ID" value="NM_001270346.1"/>
</dbReference>
<proteinExistence type="predicted"/>
<dbReference type="HOGENOM" id="CLU_2673368_0_0_1"/>
<keyword evidence="1" id="KW-0472">Membrane</keyword>
<dbReference type="AGR" id="WB:WBGene00206382"/>
<evidence type="ECO:0000313" key="2">
    <source>
        <dbReference type="EMBL" id="CCD68910.1"/>
    </source>
</evidence>
<feature type="transmembrane region" description="Helical" evidence="1">
    <location>
        <begin position="34"/>
        <end position="56"/>
    </location>
</feature>
<name>E7EM27_CAEEL</name>
<evidence type="ECO:0000313" key="4">
    <source>
        <dbReference type="WormBase" id="F01G12.18"/>
    </source>
</evidence>
<dbReference type="WormBase" id="F01G12.18">
    <property type="protein sequence ID" value="CE45674"/>
    <property type="gene ID" value="WBGene00206382"/>
</dbReference>
<dbReference type="GeneID" id="13224506"/>
<dbReference type="EMBL" id="BX284606">
    <property type="protein sequence ID" value="CCD68910.1"/>
    <property type="molecule type" value="Genomic_DNA"/>
</dbReference>
<evidence type="ECO:0000256" key="1">
    <source>
        <dbReference type="SAM" id="Phobius"/>
    </source>
</evidence>
<keyword evidence="1" id="KW-1133">Transmembrane helix</keyword>
<accession>E7EM27</accession>
<dbReference type="Bgee" id="WBGene00206382">
    <property type="expression patterns" value="Expressed in larva and 3 other cell types or tissues"/>
</dbReference>
<dbReference type="AlphaFoldDB" id="E7EM27"/>
<dbReference type="SMR" id="E7EM27"/>
<dbReference type="CTD" id="13224506"/>
<organism evidence="2 3">
    <name type="scientific">Caenorhabditis elegans</name>
    <dbReference type="NCBI Taxonomy" id="6239"/>
    <lineage>
        <taxon>Eukaryota</taxon>
        <taxon>Metazoa</taxon>
        <taxon>Ecdysozoa</taxon>
        <taxon>Nematoda</taxon>
        <taxon>Chromadorea</taxon>
        <taxon>Rhabditida</taxon>
        <taxon>Rhabditina</taxon>
        <taxon>Rhabditomorpha</taxon>
        <taxon>Rhabditoidea</taxon>
        <taxon>Rhabditidae</taxon>
        <taxon>Peloderinae</taxon>
        <taxon>Caenorhabditis</taxon>
    </lineage>
</organism>
<protein>
    <submittedName>
        <fullName evidence="2">Small integral membrane protein 7-like</fullName>
    </submittedName>
</protein>
<dbReference type="Proteomes" id="UP000001940">
    <property type="component" value="Chromosome X"/>
</dbReference>
<dbReference type="KEGG" id="cel:CELE_F01G12.18"/>
<dbReference type="PaxDb" id="6239-F01G12.18"/>
<evidence type="ECO:0000313" key="3">
    <source>
        <dbReference type="Proteomes" id="UP000001940"/>
    </source>
</evidence>
<keyword evidence="1" id="KW-0812">Transmembrane</keyword>
<keyword evidence="3" id="KW-1185">Reference proteome</keyword>